<dbReference type="RefSeq" id="WP_317016534.1">
    <property type="nucleotide sequence ID" value="NZ_CP136511.1"/>
</dbReference>
<proteinExistence type="predicted"/>
<evidence type="ECO:0000313" key="4">
    <source>
        <dbReference type="EMBL" id="WOD14599.1"/>
    </source>
</evidence>
<dbReference type="NCBIfam" id="NF043036">
    <property type="entry name" value="ErythonDh"/>
    <property type="match status" value="1"/>
</dbReference>
<protein>
    <submittedName>
        <fullName evidence="4">SDR family oxidoreductase</fullName>
    </submittedName>
</protein>
<accession>A0ABZ0EBM4</accession>
<dbReference type="InterPro" id="IPR050005">
    <property type="entry name" value="DenD"/>
</dbReference>
<dbReference type="InterPro" id="IPR036291">
    <property type="entry name" value="NAD(P)-bd_dom_sf"/>
</dbReference>
<name>A0ABZ0EBM4_9BURK</name>
<keyword evidence="2" id="KW-0119">Carbohydrate metabolism</keyword>
<evidence type="ECO:0000313" key="5">
    <source>
        <dbReference type="Proteomes" id="UP001302652"/>
    </source>
</evidence>
<dbReference type="Proteomes" id="UP001302652">
    <property type="component" value="Chromosome 3"/>
</dbReference>
<dbReference type="SUPFAM" id="SSF51735">
    <property type="entry name" value="NAD(P)-binding Rossmann-fold domains"/>
    <property type="match status" value="1"/>
</dbReference>
<reference evidence="4 5" key="1">
    <citation type="submission" date="2023-10" db="EMBL/GenBank/DDBJ databases">
        <title>Surface-active antibiotics is a multifunctional adaptation for post-fire microbes.</title>
        <authorList>
            <person name="Liu M.D."/>
            <person name="Du Y."/>
            <person name="Koupaei S.K."/>
            <person name="Kim N.R."/>
            <person name="Zhang W."/>
            <person name="Traxler M.F."/>
        </authorList>
    </citation>
    <scope>NUCLEOTIDE SEQUENCE [LARGE SCALE GENOMIC DNA]</scope>
    <source>
        <strain evidence="4 5">F3</strain>
    </source>
</reference>
<dbReference type="Pfam" id="PF01370">
    <property type="entry name" value="Epimerase"/>
    <property type="match status" value="1"/>
</dbReference>
<keyword evidence="5" id="KW-1185">Reference proteome</keyword>
<dbReference type="Gene3D" id="3.40.50.720">
    <property type="entry name" value="NAD(P)-binding Rossmann-like Domain"/>
    <property type="match status" value="1"/>
</dbReference>
<dbReference type="EMBL" id="CP136511">
    <property type="protein sequence ID" value="WOD14599.1"/>
    <property type="molecule type" value="Genomic_DNA"/>
</dbReference>
<sequence>MKILVTGAAGFLGRRLIRALLVRGELTDAAGQRKRIEQIDAFDVVPLEGIDDSRVRILTGDISDPAQVEKLVDGDTSSIFHLAAVVSGQAEQEFELGMRINFDATRALLERVRILGSQARLVMTSSVAVFGGELPATVEDAHVWAPQSSYGTEKALADLLLADYSRRGYVDGRSLRMPTVVVRPGKPNRAASSFASGIIREPINGVDAVCPVAPETILWLMSPDRAVENLVHGHEIAKGRLTRGRVINMPGLSVSVKQMLASLRRIAGDEVGNRVRVERDPAIERIVNSWPGNFSAEYARSLGFVYDVDFDSVVHAFINNSSAVPA</sequence>
<dbReference type="Gene3D" id="3.90.25.10">
    <property type="entry name" value="UDP-galactose 4-epimerase, domain 1"/>
    <property type="match status" value="1"/>
</dbReference>
<evidence type="ECO:0000256" key="1">
    <source>
        <dbReference type="ARBA" id="ARBA00022857"/>
    </source>
</evidence>
<dbReference type="CDD" id="cd05238">
    <property type="entry name" value="Gne_like_SDR_e"/>
    <property type="match status" value="1"/>
</dbReference>
<gene>
    <name evidence="4" type="ORF">RW095_04040</name>
</gene>
<organism evidence="4 5">
    <name type="scientific">Paraburkholderia kirstenboschensis</name>
    <dbReference type="NCBI Taxonomy" id="1245436"/>
    <lineage>
        <taxon>Bacteria</taxon>
        <taxon>Pseudomonadati</taxon>
        <taxon>Pseudomonadota</taxon>
        <taxon>Betaproteobacteria</taxon>
        <taxon>Burkholderiales</taxon>
        <taxon>Burkholderiaceae</taxon>
        <taxon>Paraburkholderia</taxon>
    </lineage>
</organism>
<feature type="domain" description="NAD-dependent epimerase/dehydratase" evidence="3">
    <location>
        <begin position="3"/>
        <end position="200"/>
    </location>
</feature>
<dbReference type="PANTHER" id="PTHR43103">
    <property type="entry name" value="NUCLEOSIDE-DIPHOSPHATE-SUGAR EPIMERASE"/>
    <property type="match status" value="1"/>
</dbReference>
<evidence type="ECO:0000259" key="3">
    <source>
        <dbReference type="Pfam" id="PF01370"/>
    </source>
</evidence>
<dbReference type="InterPro" id="IPR001509">
    <property type="entry name" value="Epimerase_deHydtase"/>
</dbReference>
<keyword evidence="1" id="KW-0521">NADP</keyword>
<evidence type="ECO:0000256" key="2">
    <source>
        <dbReference type="ARBA" id="ARBA00023277"/>
    </source>
</evidence>
<dbReference type="PANTHER" id="PTHR43103:SF3">
    <property type="entry name" value="ADP-L-GLYCERO-D-MANNO-HEPTOSE-6-EPIMERASE"/>
    <property type="match status" value="1"/>
</dbReference>